<keyword evidence="3" id="KW-0145">Chemotaxis</keyword>
<evidence type="ECO:0000313" key="12">
    <source>
        <dbReference type="Proteomes" id="UP000672097"/>
    </source>
</evidence>
<evidence type="ECO:0000256" key="2">
    <source>
        <dbReference type="ARBA" id="ARBA00022475"/>
    </source>
</evidence>
<dbReference type="SMART" id="SM00304">
    <property type="entry name" value="HAMP"/>
    <property type="match status" value="1"/>
</dbReference>
<evidence type="ECO:0000256" key="4">
    <source>
        <dbReference type="ARBA" id="ARBA00022692"/>
    </source>
</evidence>
<keyword evidence="4" id="KW-0812">Transmembrane</keyword>
<dbReference type="RefSeq" id="WP_210811357.1">
    <property type="nucleotide sequence ID" value="NZ_JAGQDG010000009.1"/>
</dbReference>
<evidence type="ECO:0000259" key="10">
    <source>
        <dbReference type="PROSITE" id="PS50885"/>
    </source>
</evidence>
<evidence type="ECO:0000256" key="6">
    <source>
        <dbReference type="ARBA" id="ARBA00023136"/>
    </source>
</evidence>
<dbReference type="SMART" id="SM01049">
    <property type="entry name" value="Cache_2"/>
    <property type="match status" value="1"/>
</dbReference>
<keyword evidence="5" id="KW-1133">Transmembrane helix</keyword>
<dbReference type="PROSITE" id="PS50111">
    <property type="entry name" value="CHEMOTAXIS_TRANSDUC_2"/>
    <property type="match status" value="1"/>
</dbReference>
<dbReference type="SUPFAM" id="SSF58104">
    <property type="entry name" value="Methyl-accepting chemotaxis protein (MCP) signaling domain"/>
    <property type="match status" value="1"/>
</dbReference>
<accession>A0ABS5E2S1</accession>
<keyword evidence="6" id="KW-0472">Membrane</keyword>
<evidence type="ECO:0000256" key="7">
    <source>
        <dbReference type="ARBA" id="ARBA00029447"/>
    </source>
</evidence>
<dbReference type="Pfam" id="PF17200">
    <property type="entry name" value="sCache_2"/>
    <property type="match status" value="1"/>
</dbReference>
<dbReference type="PANTHER" id="PTHR43531">
    <property type="entry name" value="PROTEIN ICFG"/>
    <property type="match status" value="1"/>
</dbReference>
<comment type="subcellular location">
    <subcellularLocation>
        <location evidence="1">Cell membrane</location>
        <topology evidence="1">Multi-pass membrane protein</topology>
    </subcellularLocation>
</comment>
<comment type="similarity">
    <text evidence="7">Belongs to the methyl-accepting chemotaxis (MCP) protein family.</text>
</comment>
<reference evidence="11 12" key="1">
    <citation type="submission" date="2021-04" db="EMBL/GenBank/DDBJ databases">
        <title>The genome sequence of type strain Ideonella paludis KCTC 32238.</title>
        <authorList>
            <person name="Liu Y."/>
        </authorList>
    </citation>
    <scope>NUCLEOTIDE SEQUENCE [LARGE SCALE GENOMIC DNA]</scope>
    <source>
        <strain evidence="11 12">KCTC 32238</strain>
    </source>
</reference>
<evidence type="ECO:0000256" key="8">
    <source>
        <dbReference type="PROSITE-ProRule" id="PRU00284"/>
    </source>
</evidence>
<keyword evidence="8" id="KW-0807">Transducer</keyword>
<evidence type="ECO:0000259" key="9">
    <source>
        <dbReference type="PROSITE" id="PS50111"/>
    </source>
</evidence>
<keyword evidence="12" id="KW-1185">Reference proteome</keyword>
<evidence type="ECO:0000256" key="3">
    <source>
        <dbReference type="ARBA" id="ARBA00022500"/>
    </source>
</evidence>
<name>A0ABS5E2S1_9BURK</name>
<evidence type="ECO:0000256" key="1">
    <source>
        <dbReference type="ARBA" id="ARBA00004651"/>
    </source>
</evidence>
<dbReference type="Pfam" id="PF00672">
    <property type="entry name" value="HAMP"/>
    <property type="match status" value="1"/>
</dbReference>
<dbReference type="CDD" id="cd06225">
    <property type="entry name" value="HAMP"/>
    <property type="match status" value="1"/>
</dbReference>
<dbReference type="Gene3D" id="1.10.287.950">
    <property type="entry name" value="Methyl-accepting chemotaxis protein"/>
    <property type="match status" value="1"/>
</dbReference>
<dbReference type="InterPro" id="IPR051310">
    <property type="entry name" value="MCP_chemotaxis"/>
</dbReference>
<dbReference type="PANTHER" id="PTHR43531:SF11">
    <property type="entry name" value="METHYL-ACCEPTING CHEMOTAXIS PROTEIN 3"/>
    <property type="match status" value="1"/>
</dbReference>
<dbReference type="SMART" id="SM00283">
    <property type="entry name" value="MA"/>
    <property type="match status" value="1"/>
</dbReference>
<dbReference type="Proteomes" id="UP000672097">
    <property type="component" value="Unassembled WGS sequence"/>
</dbReference>
<dbReference type="CDD" id="cd11386">
    <property type="entry name" value="MCP_signal"/>
    <property type="match status" value="1"/>
</dbReference>
<dbReference type="InterPro" id="IPR033480">
    <property type="entry name" value="sCache_2"/>
</dbReference>
<organism evidence="11 12">
    <name type="scientific">Ideonella paludis</name>
    <dbReference type="NCBI Taxonomy" id="1233411"/>
    <lineage>
        <taxon>Bacteria</taxon>
        <taxon>Pseudomonadati</taxon>
        <taxon>Pseudomonadota</taxon>
        <taxon>Betaproteobacteria</taxon>
        <taxon>Burkholderiales</taxon>
        <taxon>Sphaerotilaceae</taxon>
        <taxon>Ideonella</taxon>
    </lineage>
</organism>
<comment type="caution">
    <text evidence="11">The sequence shown here is derived from an EMBL/GenBank/DDBJ whole genome shotgun (WGS) entry which is preliminary data.</text>
</comment>
<keyword evidence="2" id="KW-1003">Cell membrane</keyword>
<feature type="domain" description="Methyl-accepting transducer" evidence="9">
    <location>
        <begin position="400"/>
        <end position="629"/>
    </location>
</feature>
<dbReference type="InterPro" id="IPR004089">
    <property type="entry name" value="MCPsignal_dom"/>
</dbReference>
<feature type="domain" description="HAMP" evidence="10">
    <location>
        <begin position="343"/>
        <end position="395"/>
    </location>
</feature>
<dbReference type="Pfam" id="PF00015">
    <property type="entry name" value="MCPsignal"/>
    <property type="match status" value="1"/>
</dbReference>
<evidence type="ECO:0000256" key="5">
    <source>
        <dbReference type="ARBA" id="ARBA00022989"/>
    </source>
</evidence>
<sequence length="774" mass="82860">MASISASLLRPGTYLMRRLRMRTKLSLMALMLCVPLALLMAHNMLRASQELQGTQARLAGARLLPGLISIGVDIQTLRALHQRASSSDTAAAAPRDEARKRLQASVAALDAEFNRPLPFAIQDAWGPVREGTLALAEGKIPQRRDEAYLAHTAQIDKLRQLVHVAAERSGLVLDPDPKSYFLMDLVVERALPWTETLAQAMGQGSGVLARGEATKVERSSILGRAEALETQLSDMSYRQGAVERSGAAVPERWAASLQQGKAYMDKVREVIGAEAIVGEPGPYFDQGAKALQVALELNQHLVTQLVSTLEAGEQRLKLELAAQVALAAAGVLLMSYLGLAFFRSFVGSLRALHRGVTAVASGDLSHKVEIKGTDELAEIGAVLEAMGERLSSMVAEIRSSAVRVGLSGQQVAQSGEALAQRTDAQAISLHQTVQTVTDLTDAVAQNASAAQTLDSLTGRLREEAEAGGVAMQETVGAMTELESSSRRVGEIIGTIDGIAFQTNILALNAAVEAARAGEAGRGFAVVASEVRQLAQRSASAAGEIRHLIGQSSEHVSQSVQRIQRASGTLGAVVHGVRDVSGRLRDIAQASSRQSAGLEQVARSIDGLDEITRQNKEMVTESSAASQELVTRAGALSQAVAAIRLRQGSADEARDMVHKALDLIKTHGMDNAFGTFRTANTGFVDRDLYIFVVDREGRYVVHAAKKAMEGHRVHEVPGIDGDRFTREAWEATAGNHWVEYNIINQANGQVQPKASYVVALNDKWLIGCGIYRVGG</sequence>
<proteinExistence type="inferred from homology"/>
<dbReference type="InterPro" id="IPR003660">
    <property type="entry name" value="HAMP_dom"/>
</dbReference>
<dbReference type="PROSITE" id="PS50885">
    <property type="entry name" value="HAMP"/>
    <property type="match status" value="1"/>
</dbReference>
<gene>
    <name evidence="11" type="ORF">KAK11_20465</name>
</gene>
<dbReference type="EMBL" id="JAGQDG010000009">
    <property type="protein sequence ID" value="MBQ0937710.1"/>
    <property type="molecule type" value="Genomic_DNA"/>
</dbReference>
<evidence type="ECO:0000313" key="11">
    <source>
        <dbReference type="EMBL" id="MBQ0937710.1"/>
    </source>
</evidence>
<protein>
    <submittedName>
        <fullName evidence="11">Cache domain-containing protein</fullName>
    </submittedName>
</protein>